<dbReference type="RefSeq" id="WP_126308971.1">
    <property type="nucleotide sequence ID" value="NZ_AP018449.1"/>
</dbReference>
<dbReference type="AlphaFoldDB" id="A0A348ALS6"/>
<sequence length="143" mass="16235">MLRTKKILLVEDDPGHTRLIEKNLRRAGIANDIVFFDNGQSLLDYLSTPVCEQGTQECLLMLLDLNLPVFDGYQVLQRIKADQRTKKIPIIVLTTTDIPQDVERCYDLGCNLFITKPIQYEEFSTAIRNLGLLLSVVKIPSAQ</sequence>
<evidence type="ECO:0000256" key="1">
    <source>
        <dbReference type="PROSITE-ProRule" id="PRU00169"/>
    </source>
</evidence>
<keyword evidence="4" id="KW-1185">Reference proteome</keyword>
<keyword evidence="1" id="KW-0597">Phosphoprotein</keyword>
<dbReference type="InterPro" id="IPR011006">
    <property type="entry name" value="CheY-like_superfamily"/>
</dbReference>
<dbReference type="GO" id="GO:0000160">
    <property type="term" value="P:phosphorelay signal transduction system"/>
    <property type="evidence" value="ECO:0007669"/>
    <property type="project" value="InterPro"/>
</dbReference>
<feature type="modified residue" description="4-aspartylphosphate" evidence="1">
    <location>
        <position position="64"/>
    </location>
</feature>
<dbReference type="OrthoDB" id="9797769at2"/>
<organism evidence="3 4">
    <name type="scientific">Methylomusa anaerophila</name>
    <dbReference type="NCBI Taxonomy" id="1930071"/>
    <lineage>
        <taxon>Bacteria</taxon>
        <taxon>Bacillati</taxon>
        <taxon>Bacillota</taxon>
        <taxon>Negativicutes</taxon>
        <taxon>Selenomonadales</taxon>
        <taxon>Sporomusaceae</taxon>
        <taxon>Methylomusa</taxon>
    </lineage>
</organism>
<dbReference type="KEGG" id="mana:MAMMFC1_02709"/>
<dbReference type="SMART" id="SM00448">
    <property type="entry name" value="REC"/>
    <property type="match status" value="1"/>
</dbReference>
<evidence type="ECO:0000313" key="4">
    <source>
        <dbReference type="Proteomes" id="UP000276437"/>
    </source>
</evidence>
<protein>
    <submittedName>
        <fullName evidence="3">Response regulator rcp1</fullName>
    </submittedName>
</protein>
<dbReference type="Proteomes" id="UP000276437">
    <property type="component" value="Chromosome"/>
</dbReference>
<proteinExistence type="predicted"/>
<dbReference type="SUPFAM" id="SSF52172">
    <property type="entry name" value="CheY-like"/>
    <property type="match status" value="1"/>
</dbReference>
<accession>A0A348ALS6</accession>
<dbReference type="PROSITE" id="PS50110">
    <property type="entry name" value="RESPONSE_REGULATORY"/>
    <property type="match status" value="1"/>
</dbReference>
<dbReference type="InterPro" id="IPR052893">
    <property type="entry name" value="TCS_response_regulator"/>
</dbReference>
<dbReference type="PANTHER" id="PTHR44520:SF2">
    <property type="entry name" value="RESPONSE REGULATOR RCP1"/>
    <property type="match status" value="1"/>
</dbReference>
<feature type="domain" description="Response regulatory" evidence="2">
    <location>
        <begin position="6"/>
        <end position="131"/>
    </location>
</feature>
<dbReference type="Pfam" id="PF00072">
    <property type="entry name" value="Response_reg"/>
    <property type="match status" value="1"/>
</dbReference>
<reference evidence="3 4" key="1">
    <citation type="journal article" date="2018" name="Int. J. Syst. Evol. Microbiol.">
        <title>Methylomusa anaerophila gen. nov., sp. nov., an anaerobic methanol-utilizing bacterium isolated from a microbial fuel cell.</title>
        <authorList>
            <person name="Amano N."/>
            <person name="Yamamuro A."/>
            <person name="Miyahara M."/>
            <person name="Kouzuma A."/>
            <person name="Abe T."/>
            <person name="Watanabe K."/>
        </authorList>
    </citation>
    <scope>NUCLEOTIDE SEQUENCE [LARGE SCALE GENOMIC DNA]</scope>
    <source>
        <strain evidence="3 4">MMFC1</strain>
    </source>
</reference>
<dbReference type="PANTHER" id="PTHR44520">
    <property type="entry name" value="RESPONSE REGULATOR RCP1-RELATED"/>
    <property type="match status" value="1"/>
</dbReference>
<dbReference type="CDD" id="cd17557">
    <property type="entry name" value="REC_Rcp-like"/>
    <property type="match status" value="1"/>
</dbReference>
<dbReference type="InterPro" id="IPR001789">
    <property type="entry name" value="Sig_transdc_resp-reg_receiver"/>
</dbReference>
<gene>
    <name evidence="3" type="primary">rcp1_2</name>
    <name evidence="3" type="ORF">MAMMFC1_02709</name>
</gene>
<evidence type="ECO:0000259" key="2">
    <source>
        <dbReference type="PROSITE" id="PS50110"/>
    </source>
</evidence>
<dbReference type="EMBL" id="AP018449">
    <property type="protein sequence ID" value="BBB92024.1"/>
    <property type="molecule type" value="Genomic_DNA"/>
</dbReference>
<evidence type="ECO:0000313" key="3">
    <source>
        <dbReference type="EMBL" id="BBB92024.1"/>
    </source>
</evidence>
<name>A0A348ALS6_9FIRM</name>
<dbReference type="Gene3D" id="3.40.50.2300">
    <property type="match status" value="1"/>
</dbReference>